<evidence type="ECO:0000256" key="3">
    <source>
        <dbReference type="ARBA" id="ARBA00013190"/>
    </source>
</evidence>
<proteinExistence type="inferred from homology"/>
<evidence type="ECO:0000259" key="7">
    <source>
        <dbReference type="SMART" id="SM00829"/>
    </source>
</evidence>
<dbReference type="NCBIfam" id="TIGR02822">
    <property type="entry name" value="adh_fam_2"/>
    <property type="match status" value="1"/>
</dbReference>
<keyword evidence="6" id="KW-0560">Oxidoreductase</keyword>
<dbReference type="GO" id="GO:0046872">
    <property type="term" value="F:metal ion binding"/>
    <property type="evidence" value="ECO:0007669"/>
    <property type="project" value="UniProtKB-KW"/>
</dbReference>
<accession>A0A3E2BJD8</accession>
<evidence type="ECO:0000256" key="5">
    <source>
        <dbReference type="ARBA" id="ARBA00022833"/>
    </source>
</evidence>
<name>A0A3E2BJD8_9BACT</name>
<dbReference type="InterPro" id="IPR013154">
    <property type="entry name" value="ADH-like_N"/>
</dbReference>
<evidence type="ECO:0000256" key="4">
    <source>
        <dbReference type="ARBA" id="ARBA00022723"/>
    </source>
</evidence>
<dbReference type="InterPro" id="IPR020843">
    <property type="entry name" value="ER"/>
</dbReference>
<dbReference type="InterPro" id="IPR011032">
    <property type="entry name" value="GroES-like_sf"/>
</dbReference>
<dbReference type="Gene3D" id="3.90.180.10">
    <property type="entry name" value="Medium-chain alcohol dehydrogenases, catalytic domain"/>
    <property type="match status" value="1"/>
</dbReference>
<dbReference type="SUPFAM" id="SSF51735">
    <property type="entry name" value="NAD(P)-binding Rossmann-fold domains"/>
    <property type="match status" value="1"/>
</dbReference>
<evidence type="ECO:0000313" key="8">
    <source>
        <dbReference type="EMBL" id="RFT14858.1"/>
    </source>
</evidence>
<dbReference type="PANTHER" id="PTHR42940:SF8">
    <property type="entry name" value="VACUOLAR PROTEIN SORTING-ASSOCIATED PROTEIN 11"/>
    <property type="match status" value="1"/>
</dbReference>
<dbReference type="SUPFAM" id="SSF50129">
    <property type="entry name" value="GroES-like"/>
    <property type="match status" value="1"/>
</dbReference>
<dbReference type="InterPro" id="IPR013149">
    <property type="entry name" value="ADH-like_C"/>
</dbReference>
<evidence type="ECO:0000313" key="9">
    <source>
        <dbReference type="Proteomes" id="UP000257323"/>
    </source>
</evidence>
<protein>
    <recommendedName>
        <fullName evidence="3">alcohol dehydrogenase</fullName>
        <ecNumber evidence="3">1.1.1.1</ecNumber>
    </recommendedName>
</protein>
<dbReference type="Pfam" id="PF00107">
    <property type="entry name" value="ADH_zinc_N"/>
    <property type="match status" value="1"/>
</dbReference>
<dbReference type="Proteomes" id="UP000257323">
    <property type="component" value="Unassembled WGS sequence"/>
</dbReference>
<comment type="caution">
    <text evidence="8">The sequence shown here is derived from an EMBL/GenBank/DDBJ whole genome shotgun (WGS) entry which is preliminary data.</text>
</comment>
<dbReference type="Gene3D" id="3.40.50.720">
    <property type="entry name" value="NAD(P)-binding Rossmann-like Domain"/>
    <property type="match status" value="1"/>
</dbReference>
<reference evidence="8 9" key="1">
    <citation type="submission" date="2018-08" db="EMBL/GenBank/DDBJ databases">
        <title>Genome analysis of the thermophilic bacterium of the candidate phylum Aminicenantes from deep subsurface aquifer revealed its physiology and ecological role.</title>
        <authorList>
            <person name="Kadnikov V.V."/>
            <person name="Mardanov A.V."/>
            <person name="Beletsky A.V."/>
            <person name="Karnachuk O.V."/>
            <person name="Ravin N.V."/>
        </authorList>
    </citation>
    <scope>NUCLEOTIDE SEQUENCE [LARGE SCALE GENOMIC DNA]</scope>
    <source>
        <strain evidence="8">BY38</strain>
    </source>
</reference>
<dbReference type="GO" id="GO:0004022">
    <property type="term" value="F:alcohol dehydrogenase (NAD+) activity"/>
    <property type="evidence" value="ECO:0007669"/>
    <property type="project" value="UniProtKB-EC"/>
</dbReference>
<evidence type="ECO:0000256" key="2">
    <source>
        <dbReference type="ARBA" id="ARBA00008072"/>
    </source>
</evidence>
<keyword evidence="4" id="KW-0479">Metal-binding</keyword>
<dbReference type="EMBL" id="QUAH01000017">
    <property type="protein sequence ID" value="RFT14858.1"/>
    <property type="molecule type" value="Genomic_DNA"/>
</dbReference>
<evidence type="ECO:0000256" key="6">
    <source>
        <dbReference type="ARBA" id="ARBA00023002"/>
    </source>
</evidence>
<dbReference type="PANTHER" id="PTHR42940">
    <property type="entry name" value="ALCOHOL DEHYDROGENASE 1-RELATED"/>
    <property type="match status" value="1"/>
</dbReference>
<dbReference type="Pfam" id="PF08240">
    <property type="entry name" value="ADH_N"/>
    <property type="match status" value="1"/>
</dbReference>
<feature type="domain" description="Enoyl reductase (ER)" evidence="7">
    <location>
        <begin position="15"/>
        <end position="285"/>
    </location>
</feature>
<comment type="cofactor">
    <cofactor evidence="1">
        <name>Zn(2+)</name>
        <dbReference type="ChEBI" id="CHEBI:29105"/>
    </cofactor>
</comment>
<dbReference type="GO" id="GO:0005737">
    <property type="term" value="C:cytoplasm"/>
    <property type="evidence" value="ECO:0007669"/>
    <property type="project" value="TreeGrafter"/>
</dbReference>
<dbReference type="InterPro" id="IPR014187">
    <property type="entry name" value="ADH_Zn_typ-2"/>
</dbReference>
<gene>
    <name evidence="8" type="ORF">OP8BY_1456</name>
</gene>
<dbReference type="InterPro" id="IPR036291">
    <property type="entry name" value="NAD(P)-bd_dom_sf"/>
</dbReference>
<dbReference type="SMART" id="SM00829">
    <property type="entry name" value="PKS_ER"/>
    <property type="match status" value="1"/>
</dbReference>
<dbReference type="AlphaFoldDB" id="A0A3E2BJD8"/>
<keyword evidence="5" id="KW-0862">Zinc</keyword>
<organism evidence="8 9">
    <name type="scientific">Candidatus Saccharicenans subterraneus</name>
    <dbReference type="NCBI Taxonomy" id="2508984"/>
    <lineage>
        <taxon>Bacteria</taxon>
        <taxon>Candidatus Aminicenantota</taxon>
        <taxon>Candidatus Aminicenantia</taxon>
        <taxon>Candidatus Aminicenantales</taxon>
        <taxon>Candidatus Saccharicenantaceae</taxon>
        <taxon>Candidatus Saccharicenans</taxon>
    </lineage>
</organism>
<dbReference type="EC" id="1.1.1.1" evidence="3"/>
<sequence length="333" mass="36697">MRAMVVSGFKPVEENPLQLQEVDRPHPGPGQILIKVNYCGVCHTDLHTVEGELPEVPLPRIPGHQVVGVVEQKGEGAELFRKGDRVGVAWLYSACGHCGFCRRGLENLCLEARFTGYQVDGGYAEYLVAPEDFAYELPENFPDEQAAPLLCAGIIGYRALRLSRIKPGQKLGLYGFGASAHVTIQVARHWNCRVYVFSRSQEHRQHALELGACWARKPDELPPEKLDSAIVFAPAGEVARLALRAVDRGGTVALAGIYMSPIPEINYESELYHEKCLKSVANATRQDGVEFLKMAADIPIQTEVKIYPLEEANRALYEVKHSLVNGAAVLKIG</sequence>
<evidence type="ECO:0000256" key="1">
    <source>
        <dbReference type="ARBA" id="ARBA00001947"/>
    </source>
</evidence>
<dbReference type="CDD" id="cd08298">
    <property type="entry name" value="CAD2"/>
    <property type="match status" value="1"/>
</dbReference>
<comment type="similarity">
    <text evidence="2">Belongs to the zinc-containing alcohol dehydrogenase family.</text>
</comment>